<reference evidence="1 2" key="1">
    <citation type="journal article" date="2014" name="Nat. Commun.">
        <title>Molecular traces of alternative social organization in a termite genome.</title>
        <authorList>
            <person name="Terrapon N."/>
            <person name="Li C."/>
            <person name="Robertson H.M."/>
            <person name="Ji L."/>
            <person name="Meng X."/>
            <person name="Booth W."/>
            <person name="Chen Z."/>
            <person name="Childers C.P."/>
            <person name="Glastad K.M."/>
            <person name="Gokhale K."/>
            <person name="Gowin J."/>
            <person name="Gronenberg W."/>
            <person name="Hermansen R.A."/>
            <person name="Hu H."/>
            <person name="Hunt B.G."/>
            <person name="Huylmans A.K."/>
            <person name="Khalil S.M."/>
            <person name="Mitchell R.D."/>
            <person name="Munoz-Torres M.C."/>
            <person name="Mustard J.A."/>
            <person name="Pan H."/>
            <person name="Reese J.T."/>
            <person name="Scharf M.E."/>
            <person name="Sun F."/>
            <person name="Vogel H."/>
            <person name="Xiao J."/>
            <person name="Yang W."/>
            <person name="Yang Z."/>
            <person name="Yang Z."/>
            <person name="Zhou J."/>
            <person name="Zhu J."/>
            <person name="Brent C.S."/>
            <person name="Elsik C.G."/>
            <person name="Goodisman M.A."/>
            <person name="Liberles D.A."/>
            <person name="Roe R.M."/>
            <person name="Vargo E.L."/>
            <person name="Vilcinskas A."/>
            <person name="Wang J."/>
            <person name="Bornberg-Bauer E."/>
            <person name="Korb J."/>
            <person name="Zhang G."/>
            <person name="Liebig J."/>
        </authorList>
    </citation>
    <scope>NUCLEOTIDE SEQUENCE [LARGE SCALE GENOMIC DNA]</scope>
    <source>
        <tissue evidence="1">Whole organism</tissue>
    </source>
</reference>
<name>A0A067QIB2_ZOONE</name>
<gene>
    <name evidence="1" type="ORF">L798_02116</name>
</gene>
<evidence type="ECO:0000313" key="2">
    <source>
        <dbReference type="Proteomes" id="UP000027135"/>
    </source>
</evidence>
<dbReference type="Proteomes" id="UP000027135">
    <property type="component" value="Unassembled WGS sequence"/>
</dbReference>
<dbReference type="EMBL" id="KK853337">
    <property type="protein sequence ID" value="KDR08322.1"/>
    <property type="molecule type" value="Genomic_DNA"/>
</dbReference>
<organism evidence="1 2">
    <name type="scientific">Zootermopsis nevadensis</name>
    <name type="common">Dampwood termite</name>
    <dbReference type="NCBI Taxonomy" id="136037"/>
    <lineage>
        <taxon>Eukaryota</taxon>
        <taxon>Metazoa</taxon>
        <taxon>Ecdysozoa</taxon>
        <taxon>Arthropoda</taxon>
        <taxon>Hexapoda</taxon>
        <taxon>Insecta</taxon>
        <taxon>Pterygota</taxon>
        <taxon>Neoptera</taxon>
        <taxon>Polyneoptera</taxon>
        <taxon>Dictyoptera</taxon>
        <taxon>Blattodea</taxon>
        <taxon>Blattoidea</taxon>
        <taxon>Termitoidae</taxon>
        <taxon>Termopsidae</taxon>
        <taxon>Zootermopsis</taxon>
    </lineage>
</organism>
<evidence type="ECO:0000313" key="1">
    <source>
        <dbReference type="EMBL" id="KDR08322.1"/>
    </source>
</evidence>
<keyword evidence="2" id="KW-1185">Reference proteome</keyword>
<proteinExistence type="predicted"/>
<protein>
    <submittedName>
        <fullName evidence="1">Uncharacterized protein</fullName>
    </submittedName>
</protein>
<dbReference type="AlphaFoldDB" id="A0A067QIB2"/>
<accession>A0A067QIB2</accession>
<sequence length="42" mass="4534">MTGAVAAWALDGECRSSSSWSVTCKCQYDLEFSLQLSITNSS</sequence>
<dbReference type="InParanoid" id="A0A067QIB2"/>